<dbReference type="RefSeq" id="WP_331206857.1">
    <property type="nucleotide sequence ID" value="NZ_JAZGQL010000005.1"/>
</dbReference>
<dbReference type="Pfam" id="PF04149">
    <property type="entry name" value="DUF397"/>
    <property type="match status" value="1"/>
</dbReference>
<dbReference type="Proteomes" id="UP001339911">
    <property type="component" value="Unassembled WGS sequence"/>
</dbReference>
<evidence type="ECO:0000256" key="1">
    <source>
        <dbReference type="SAM" id="MobiDB-lite"/>
    </source>
</evidence>
<sequence length="62" mass="6762">MDVTDARWRKSTRSGPNGGDCVEVADDLPGRVLVRDSKDRSGPVLAFGPGAWRSFVTKVTRD</sequence>
<organism evidence="3 4">
    <name type="scientific">Plantactinospora veratri</name>
    <dbReference type="NCBI Taxonomy" id="1436122"/>
    <lineage>
        <taxon>Bacteria</taxon>
        <taxon>Bacillati</taxon>
        <taxon>Actinomycetota</taxon>
        <taxon>Actinomycetes</taxon>
        <taxon>Micromonosporales</taxon>
        <taxon>Micromonosporaceae</taxon>
        <taxon>Plantactinospora</taxon>
    </lineage>
</organism>
<dbReference type="EMBL" id="JAZGQL010000005">
    <property type="protein sequence ID" value="MEE6306501.1"/>
    <property type="molecule type" value="Genomic_DNA"/>
</dbReference>
<protein>
    <submittedName>
        <fullName evidence="3">DUF397 domain-containing protein</fullName>
    </submittedName>
</protein>
<feature type="domain" description="DUF397" evidence="2">
    <location>
        <begin position="6"/>
        <end position="59"/>
    </location>
</feature>
<evidence type="ECO:0000313" key="3">
    <source>
        <dbReference type="EMBL" id="MEE6306501.1"/>
    </source>
</evidence>
<evidence type="ECO:0000313" key="4">
    <source>
        <dbReference type="Proteomes" id="UP001339911"/>
    </source>
</evidence>
<proteinExistence type="predicted"/>
<evidence type="ECO:0000259" key="2">
    <source>
        <dbReference type="Pfam" id="PF04149"/>
    </source>
</evidence>
<comment type="caution">
    <text evidence="3">The sequence shown here is derived from an EMBL/GenBank/DDBJ whole genome shotgun (WGS) entry which is preliminary data.</text>
</comment>
<reference evidence="3 4" key="1">
    <citation type="submission" date="2024-01" db="EMBL/GenBank/DDBJ databases">
        <title>Genome insights into Plantactinospora veratri sp. nov.</title>
        <authorList>
            <person name="Wang L."/>
        </authorList>
    </citation>
    <scope>NUCLEOTIDE SEQUENCE [LARGE SCALE GENOMIC DNA]</scope>
    <source>
        <strain evidence="3 4">NEAU-FHS4</strain>
    </source>
</reference>
<dbReference type="InterPro" id="IPR007278">
    <property type="entry name" value="DUF397"/>
</dbReference>
<feature type="region of interest" description="Disordered" evidence="1">
    <location>
        <begin position="1"/>
        <end position="24"/>
    </location>
</feature>
<gene>
    <name evidence="3" type="ORF">V1634_06635</name>
</gene>
<keyword evidence="4" id="KW-1185">Reference proteome</keyword>
<accession>A0ABU7S978</accession>
<name>A0ABU7S978_9ACTN</name>